<feature type="domain" description="Protein kinase" evidence="6">
    <location>
        <begin position="936"/>
        <end position="1241"/>
    </location>
</feature>
<comment type="subcellular location">
    <subcellularLocation>
        <location evidence="1">Chromosome</location>
        <location evidence="1">Centromere</location>
        <location evidence="1">Kinetochore</location>
    </subcellularLocation>
</comment>
<keyword evidence="9" id="KW-1185">Reference proteome</keyword>
<evidence type="ECO:0000256" key="1">
    <source>
        <dbReference type="ARBA" id="ARBA00004629"/>
    </source>
</evidence>
<dbReference type="GO" id="GO:0032991">
    <property type="term" value="C:protein-containing complex"/>
    <property type="evidence" value="ECO:0007669"/>
    <property type="project" value="UniProtKB-ARBA"/>
</dbReference>
<accession>A0A9P4IM22</accession>
<keyword evidence="3" id="KW-0995">Kinetochore</keyword>
<dbReference type="InterPro" id="IPR008271">
    <property type="entry name" value="Ser/Thr_kinase_AS"/>
</dbReference>
<dbReference type="GO" id="GO:0005524">
    <property type="term" value="F:ATP binding"/>
    <property type="evidence" value="ECO:0007669"/>
    <property type="project" value="InterPro"/>
</dbReference>
<protein>
    <submittedName>
        <fullName evidence="8">Uncharacterized protein</fullName>
    </submittedName>
</protein>
<dbReference type="GO" id="GO:0007094">
    <property type="term" value="P:mitotic spindle assembly checkpoint signaling"/>
    <property type="evidence" value="ECO:0007669"/>
    <property type="project" value="InterPro"/>
</dbReference>
<organism evidence="8 9">
    <name type="scientific">Rhizodiscina lignyota</name>
    <dbReference type="NCBI Taxonomy" id="1504668"/>
    <lineage>
        <taxon>Eukaryota</taxon>
        <taxon>Fungi</taxon>
        <taxon>Dikarya</taxon>
        <taxon>Ascomycota</taxon>
        <taxon>Pezizomycotina</taxon>
        <taxon>Dothideomycetes</taxon>
        <taxon>Pleosporomycetidae</taxon>
        <taxon>Aulographales</taxon>
        <taxon>Rhizodiscinaceae</taxon>
        <taxon>Rhizodiscina</taxon>
    </lineage>
</organism>
<dbReference type="EMBL" id="ML978123">
    <property type="protein sequence ID" value="KAF2102247.1"/>
    <property type="molecule type" value="Genomic_DNA"/>
</dbReference>
<feature type="compositionally biased region" description="Polar residues" evidence="5">
    <location>
        <begin position="602"/>
        <end position="615"/>
    </location>
</feature>
<dbReference type="SUPFAM" id="SSF56112">
    <property type="entry name" value="Protein kinase-like (PK-like)"/>
    <property type="match status" value="1"/>
</dbReference>
<comment type="caution">
    <text evidence="8">The sequence shown here is derived from an EMBL/GenBank/DDBJ whole genome shotgun (WGS) entry which is preliminary data.</text>
</comment>
<keyword evidence="2" id="KW-0158">Chromosome</keyword>
<sequence length="1281" mass="142086">MAPSPDLIDFEIIESQKENIQSLPSGRSAKALATLYSPPTSTSHPSALSPSPQDTQALNNLARQSFEDELAHIEEADDPLDIYERYVKWTLDAYPSASATKESGLAQLLERATKTFLKDESYKNDARYLKLWLLYIKLFCQGTDTSAKGAAAVRDGENARDTYVFLSRNGVGQSLALFYESYAEWLEMKERWQQAAEIWHMGIERQARPVERLVRKFGEFEKRREAKAEDEQGPNSPALPTVRPALGIKRDPFSASSPGESDPQAADRRAAAGGPSRSRRQKLEIFADSDENGAPKLGAAGTGGWESIGGLAERKKENTAEAKPWAGEKLEGGSRKASGPKLAVFKDLSQSQSSFSAFHESQTTINPKTGRAECVFVNLEAVYPDPANASGAEYCFEELRARHRGWLDRDWSKEKPVVKKTKEQKQEAQEKKGSKGMKIFIDEDTMSARKLAEQRKRRKEEEGDQEPNEPQEPVTLNDENAPPATQTVPLNDSADSPNKEEAAARAAKKARREDKANRTRKIKVTEIRAETQTVQTNLSSPTGPKIKRKKSSEPTMTVCTKEAMDEIYDIFNQTLTKVPEEEDVASAEESDDDDDDDAYTSAGESTGTGRISASASEFGDDTAGGADFTEQTEAKSTADENEGLTSETGWSSFSQVKDLPDEGDEEDDEPSQVTGASWSDPNAEKQTSVPDAEQEEYLITPTSPGFHSQSHPASFVPIPPEDYDAPTHPYRNPAQMMNNRLPFMTPIVEKTESSLGAATSIAAEKDYFSSKTPCRRNKPPVSQRDDDITSSPFVDDVKENKENDLDVNIPQPALPKPSKAGKAPLGLSKTETQQKPLSQKLTGAGKEAQPKGPIIEETQCNPVDDHIRNQILFHAQPPLASHDGYHDHRTETFGKGSEIRRFVRAVAKVNKNGNEKTATNLSMPPTLQFNGSDRIYTVKCELGQGAFAPVYLASSRAAAEDENDDEDVPAQMGKGAFGLARGGLEAIKMEHPPTAWEFYIMRQAKRRLGVSRPVDSIIHAYEMHLFLDEGYLIEEYRDQGTLLNVINISRMDSNGGGVMDEIVAMFFTVELLRTVEALHSKGLIHGDLKADNVLLRLVVSDSSWSSQYKRDGTDGWSDRGVALIDFGRGIDMKAFRPDVQFIADWETSEADCAEMREMRPWTYQIDYHGLAGIIHSLLFGKYIETIAERGAALGAGATKTYRIKEGLKRYWQTEIWNECFDLLLNPLMNLDAEEGRKMPLLKGMKGVREKMESYLEGNCEKGVGLKAHLRRLESSVKPRRK</sequence>
<dbReference type="Pfam" id="PF00069">
    <property type="entry name" value="Pkinase"/>
    <property type="match status" value="1"/>
</dbReference>
<dbReference type="GO" id="GO:0051754">
    <property type="term" value="P:meiotic sister chromatid cohesion, centromeric"/>
    <property type="evidence" value="ECO:0007669"/>
    <property type="project" value="TreeGrafter"/>
</dbReference>
<evidence type="ECO:0000256" key="5">
    <source>
        <dbReference type="SAM" id="MobiDB-lite"/>
    </source>
</evidence>
<feature type="compositionally biased region" description="Polar residues" evidence="5">
    <location>
        <begin position="643"/>
        <end position="655"/>
    </location>
</feature>
<feature type="compositionally biased region" description="Polar residues" evidence="5">
    <location>
        <begin position="37"/>
        <end position="54"/>
    </location>
</feature>
<evidence type="ECO:0000259" key="6">
    <source>
        <dbReference type="PROSITE" id="PS50011"/>
    </source>
</evidence>
<feature type="compositionally biased region" description="Polar residues" evidence="5">
    <location>
        <begin position="829"/>
        <end position="841"/>
    </location>
</feature>
<evidence type="ECO:0000259" key="7">
    <source>
        <dbReference type="PROSITE" id="PS51489"/>
    </source>
</evidence>
<feature type="region of interest" description="Disordered" evidence="5">
    <location>
        <begin position="31"/>
        <end position="54"/>
    </location>
</feature>
<name>A0A9P4IM22_9PEZI</name>
<dbReference type="SMART" id="SM00220">
    <property type="entry name" value="S_TKc"/>
    <property type="match status" value="1"/>
</dbReference>
<proteinExistence type="predicted"/>
<feature type="compositionally biased region" description="Acidic residues" evidence="5">
    <location>
        <begin position="661"/>
        <end position="670"/>
    </location>
</feature>
<dbReference type="PANTHER" id="PTHR14030:SF4">
    <property type="entry name" value="BUB1 KINASE, ISOFORM A-RELATED"/>
    <property type="match status" value="1"/>
</dbReference>
<feature type="domain" description="BUB1 N-terminal" evidence="7">
    <location>
        <begin position="66"/>
        <end position="244"/>
    </location>
</feature>
<feature type="compositionally biased region" description="Acidic residues" evidence="5">
    <location>
        <begin position="580"/>
        <end position="598"/>
    </location>
</feature>
<reference evidence="8" key="1">
    <citation type="journal article" date="2020" name="Stud. Mycol.">
        <title>101 Dothideomycetes genomes: a test case for predicting lifestyles and emergence of pathogens.</title>
        <authorList>
            <person name="Haridas S."/>
            <person name="Albert R."/>
            <person name="Binder M."/>
            <person name="Bloem J."/>
            <person name="Labutti K."/>
            <person name="Salamov A."/>
            <person name="Andreopoulos B."/>
            <person name="Baker S."/>
            <person name="Barry K."/>
            <person name="Bills G."/>
            <person name="Bluhm B."/>
            <person name="Cannon C."/>
            <person name="Castanera R."/>
            <person name="Culley D."/>
            <person name="Daum C."/>
            <person name="Ezra D."/>
            <person name="Gonzalez J."/>
            <person name="Henrissat B."/>
            <person name="Kuo A."/>
            <person name="Liang C."/>
            <person name="Lipzen A."/>
            <person name="Lutzoni F."/>
            <person name="Magnuson J."/>
            <person name="Mondo S."/>
            <person name="Nolan M."/>
            <person name="Ohm R."/>
            <person name="Pangilinan J."/>
            <person name="Park H.-J."/>
            <person name="Ramirez L."/>
            <person name="Alfaro M."/>
            <person name="Sun H."/>
            <person name="Tritt A."/>
            <person name="Yoshinaga Y."/>
            <person name="Zwiers L.-H."/>
            <person name="Turgeon B."/>
            <person name="Goodwin S."/>
            <person name="Spatafora J."/>
            <person name="Crous P."/>
            <person name="Grigoriev I."/>
        </authorList>
    </citation>
    <scope>NUCLEOTIDE SEQUENCE</scope>
    <source>
        <strain evidence="8">CBS 133067</strain>
    </source>
</reference>
<feature type="compositionally biased region" description="Basic and acidic residues" evidence="5">
    <location>
        <begin position="312"/>
        <end position="334"/>
    </location>
</feature>
<gene>
    <name evidence="8" type="ORF">NA57DRAFT_64788</name>
</gene>
<dbReference type="Proteomes" id="UP000799772">
    <property type="component" value="Unassembled WGS sequence"/>
</dbReference>
<feature type="region of interest" description="Disordered" evidence="5">
    <location>
        <begin position="766"/>
        <end position="850"/>
    </location>
</feature>
<dbReference type="OrthoDB" id="248495at2759"/>
<dbReference type="GO" id="GO:0005634">
    <property type="term" value="C:nucleus"/>
    <property type="evidence" value="ECO:0007669"/>
    <property type="project" value="TreeGrafter"/>
</dbReference>
<feature type="compositionally biased region" description="Polar residues" evidence="5">
    <location>
        <begin position="671"/>
        <end position="689"/>
    </location>
</feature>
<feature type="region of interest" description="Disordered" evidence="5">
    <location>
        <begin position="223"/>
        <end position="338"/>
    </location>
</feature>
<dbReference type="InterPro" id="IPR013212">
    <property type="entry name" value="Mad3/Bub1_I"/>
</dbReference>
<dbReference type="Pfam" id="PF08311">
    <property type="entry name" value="Mad3_BUB1_I"/>
    <property type="match status" value="1"/>
</dbReference>
<feature type="compositionally biased region" description="Basic and acidic residues" evidence="5">
    <location>
        <begin position="511"/>
        <end position="529"/>
    </location>
</feature>
<feature type="compositionally biased region" description="Polar residues" evidence="5">
    <location>
        <begin position="530"/>
        <end position="542"/>
    </location>
</feature>
<dbReference type="InterPro" id="IPR015661">
    <property type="entry name" value="Bub1/Mad3"/>
</dbReference>
<feature type="compositionally biased region" description="Polar residues" evidence="5">
    <location>
        <begin position="700"/>
        <end position="712"/>
    </location>
</feature>
<dbReference type="CDD" id="cd13981">
    <property type="entry name" value="STKc_Bub1_BubR1"/>
    <property type="match status" value="1"/>
</dbReference>
<evidence type="ECO:0000256" key="3">
    <source>
        <dbReference type="ARBA" id="ARBA00022838"/>
    </source>
</evidence>
<evidence type="ECO:0000256" key="2">
    <source>
        <dbReference type="ARBA" id="ARBA00022454"/>
    </source>
</evidence>
<feature type="region of interest" description="Disordered" evidence="5">
    <location>
        <begin position="408"/>
        <end position="557"/>
    </location>
</feature>
<feature type="compositionally biased region" description="Basic and acidic residues" evidence="5">
    <location>
        <begin position="795"/>
        <end position="804"/>
    </location>
</feature>
<keyword evidence="4" id="KW-0137">Centromere</keyword>
<evidence type="ECO:0000313" key="8">
    <source>
        <dbReference type="EMBL" id="KAF2102247.1"/>
    </source>
</evidence>
<dbReference type="GO" id="GO:0004672">
    <property type="term" value="F:protein kinase activity"/>
    <property type="evidence" value="ECO:0007669"/>
    <property type="project" value="InterPro"/>
</dbReference>
<evidence type="ECO:0000256" key="4">
    <source>
        <dbReference type="ARBA" id="ARBA00023328"/>
    </source>
</evidence>
<dbReference type="Gene3D" id="1.25.40.430">
    <property type="match status" value="1"/>
</dbReference>
<dbReference type="Pfam" id="PF08171">
    <property type="entry name" value="Mad3_BUB1_II"/>
    <property type="match status" value="1"/>
</dbReference>
<dbReference type="PROSITE" id="PS50011">
    <property type="entry name" value="PROTEIN_KINASE_DOM"/>
    <property type="match status" value="1"/>
</dbReference>
<dbReference type="InterPro" id="IPR011009">
    <property type="entry name" value="Kinase-like_dom_sf"/>
</dbReference>
<dbReference type="SMART" id="SM00777">
    <property type="entry name" value="Mad3_BUB1_I"/>
    <property type="match status" value="1"/>
</dbReference>
<feature type="region of interest" description="Disordered" evidence="5">
    <location>
        <begin position="572"/>
        <end position="736"/>
    </location>
</feature>
<dbReference type="PANTHER" id="PTHR14030">
    <property type="entry name" value="MITOTIC CHECKPOINT SERINE/THREONINE-PROTEIN KINASE BUB1"/>
    <property type="match status" value="1"/>
</dbReference>
<dbReference type="Gene3D" id="1.10.510.10">
    <property type="entry name" value="Transferase(Phosphotransferase) domain 1"/>
    <property type="match status" value="1"/>
</dbReference>
<dbReference type="GO" id="GO:0000776">
    <property type="term" value="C:kinetochore"/>
    <property type="evidence" value="ECO:0007669"/>
    <property type="project" value="UniProtKB-KW"/>
</dbReference>
<feature type="compositionally biased region" description="Basic and acidic residues" evidence="5">
    <location>
        <begin position="408"/>
        <end position="433"/>
    </location>
</feature>
<dbReference type="InterPro" id="IPR000719">
    <property type="entry name" value="Prot_kinase_dom"/>
</dbReference>
<feature type="compositionally biased region" description="Polar residues" evidence="5">
    <location>
        <begin position="483"/>
        <end position="496"/>
    </location>
</feature>
<evidence type="ECO:0000313" key="9">
    <source>
        <dbReference type="Proteomes" id="UP000799772"/>
    </source>
</evidence>
<dbReference type="PROSITE" id="PS00108">
    <property type="entry name" value="PROTEIN_KINASE_ST"/>
    <property type="match status" value="1"/>
</dbReference>
<dbReference type="InterPro" id="IPR012572">
    <property type="entry name" value="Mad3/Bub1_II"/>
</dbReference>
<dbReference type="PROSITE" id="PS51489">
    <property type="entry name" value="BUB1_N"/>
    <property type="match status" value="1"/>
</dbReference>